<evidence type="ECO:0000313" key="5">
    <source>
        <dbReference type="EMBL" id="KAK5992058.1"/>
    </source>
</evidence>
<reference evidence="5 6" key="1">
    <citation type="submission" date="2024-01" db="EMBL/GenBank/DDBJ databases">
        <title>Complete genome of Cladobotryum mycophilum ATHUM6906.</title>
        <authorList>
            <person name="Christinaki A.C."/>
            <person name="Myridakis A.I."/>
            <person name="Kouvelis V.N."/>
        </authorList>
    </citation>
    <scope>NUCLEOTIDE SEQUENCE [LARGE SCALE GENOMIC DNA]</scope>
    <source>
        <strain evidence="5 6">ATHUM6906</strain>
    </source>
</reference>
<dbReference type="PANTHER" id="PTHR37534">
    <property type="entry name" value="TRANSCRIPTIONAL ACTIVATOR PROTEIN UGA3"/>
    <property type="match status" value="1"/>
</dbReference>
<dbReference type="CDD" id="cd00067">
    <property type="entry name" value="GAL4"/>
    <property type="match status" value="1"/>
</dbReference>
<evidence type="ECO:0000256" key="3">
    <source>
        <dbReference type="SAM" id="MobiDB-lite"/>
    </source>
</evidence>
<evidence type="ECO:0000256" key="2">
    <source>
        <dbReference type="ARBA" id="ARBA00023242"/>
    </source>
</evidence>
<feature type="compositionally biased region" description="Low complexity" evidence="3">
    <location>
        <begin position="56"/>
        <end position="65"/>
    </location>
</feature>
<dbReference type="InterPro" id="IPR021858">
    <property type="entry name" value="Fun_TF"/>
</dbReference>
<comment type="caution">
    <text evidence="5">The sequence shown here is derived from an EMBL/GenBank/DDBJ whole genome shotgun (WGS) entry which is preliminary data.</text>
</comment>
<evidence type="ECO:0000259" key="4">
    <source>
        <dbReference type="Pfam" id="PF00172"/>
    </source>
</evidence>
<dbReference type="Pfam" id="PF11951">
    <property type="entry name" value="Fungal_trans_2"/>
    <property type="match status" value="1"/>
</dbReference>
<keyword evidence="6" id="KW-1185">Reference proteome</keyword>
<gene>
    <name evidence="5" type="ORF">PT974_05454</name>
</gene>
<keyword evidence="2" id="KW-0539">Nucleus</keyword>
<evidence type="ECO:0000313" key="6">
    <source>
        <dbReference type="Proteomes" id="UP001338125"/>
    </source>
</evidence>
<accession>A0ABR0SIU8</accession>
<organism evidence="5 6">
    <name type="scientific">Cladobotryum mycophilum</name>
    <dbReference type="NCBI Taxonomy" id="491253"/>
    <lineage>
        <taxon>Eukaryota</taxon>
        <taxon>Fungi</taxon>
        <taxon>Dikarya</taxon>
        <taxon>Ascomycota</taxon>
        <taxon>Pezizomycotina</taxon>
        <taxon>Sordariomycetes</taxon>
        <taxon>Hypocreomycetidae</taxon>
        <taxon>Hypocreales</taxon>
        <taxon>Hypocreaceae</taxon>
        <taxon>Cladobotryum</taxon>
    </lineage>
</organism>
<feature type="region of interest" description="Disordered" evidence="3">
    <location>
        <begin position="40"/>
        <end position="65"/>
    </location>
</feature>
<dbReference type="EMBL" id="JAVFKD010000012">
    <property type="protein sequence ID" value="KAK5992058.1"/>
    <property type="molecule type" value="Genomic_DNA"/>
</dbReference>
<protein>
    <submittedName>
        <fullName evidence="5">L-arabinose-responsive transcription regulator ARA1</fullName>
    </submittedName>
</protein>
<dbReference type="Gene3D" id="4.10.240.10">
    <property type="entry name" value="Zn(2)-C6 fungal-type DNA-binding domain"/>
    <property type="match status" value="1"/>
</dbReference>
<evidence type="ECO:0000256" key="1">
    <source>
        <dbReference type="ARBA" id="ARBA00004123"/>
    </source>
</evidence>
<dbReference type="InterPro" id="IPR001138">
    <property type="entry name" value="Zn2Cys6_DnaBD"/>
</dbReference>
<dbReference type="Proteomes" id="UP001338125">
    <property type="component" value="Unassembled WGS sequence"/>
</dbReference>
<comment type="subcellular location">
    <subcellularLocation>
        <location evidence="1">Nucleus</location>
    </subcellularLocation>
</comment>
<dbReference type="Pfam" id="PF00172">
    <property type="entry name" value="Zn_clus"/>
    <property type="match status" value="1"/>
</dbReference>
<dbReference type="InterPro" id="IPR036864">
    <property type="entry name" value="Zn2-C6_fun-type_DNA-bd_sf"/>
</dbReference>
<dbReference type="PANTHER" id="PTHR37534:SF15">
    <property type="entry name" value="ZN(II)2CYS6 TRANSCRIPTION FACTOR (EUROFUNG)"/>
    <property type="match status" value="1"/>
</dbReference>
<proteinExistence type="predicted"/>
<sequence>MPTWLLNYTESLQSVAQKKKCDEKRPQCGRCEEHSQECNYEPVRPRQRRRHDYADSMSPMSMPSNPQMMDSRFSFLVRGSNFGNWEPSLWSNNFQVNETLAINRGRRVSAPVSLSNTLSNFMHGLPHVQGPRNGIDNPLFQPLGSDPTYLEHSPGDDDIEEIVRGDLTISATSSRRPSLAVTSPFPTPSPYLEFHAPAFAEFSDKANRRLLLDHFANVLSHLIVLHEDQGNPFQQLVLPLAHKSPTVMNAVCALSSAHLEYGGVQNAEKSFQFHIQAIGGLSRLIQEGCRWNRNELLAAIMLLVYCEVLVQPGRPNIVQNHLKGAMAIMDNNPTLTDPTGVFLERAFRFYDVITALSFGTAPISRALESGGSAPFPPIDCHGATVPAGNADALLGMATSLWPIIHRLSTLGGLKEQINLAESQGDDATVAHLRAELETTASAIELDLERWQPIRQPEATLQDYERLSRDELTAKRRMQSITNSALAYRDSGFVYLYRTVYGRPRSDKEVQRYTHYSLTHCVGTTENKGPMGSLLWPLFVAACEAVDPEDRDLAKEAFAGVGQRQGMANIDRSWHIVQEVWRRADNGEDTQSNSLLLDYRKEDLWRIVSHEMEVSVVFG</sequence>
<dbReference type="SUPFAM" id="SSF57701">
    <property type="entry name" value="Zn2/Cys6 DNA-binding domain"/>
    <property type="match status" value="1"/>
</dbReference>
<feature type="domain" description="Zn(2)-C6 fungal-type" evidence="4">
    <location>
        <begin position="17"/>
        <end position="44"/>
    </location>
</feature>
<name>A0ABR0SIU8_9HYPO</name>